<evidence type="ECO:0000256" key="5">
    <source>
        <dbReference type="ARBA" id="ARBA00022832"/>
    </source>
</evidence>
<dbReference type="EC" id="2.3.1.-" evidence="10"/>
<evidence type="ECO:0000256" key="9">
    <source>
        <dbReference type="ARBA" id="ARBA00023160"/>
    </source>
</evidence>
<keyword evidence="8 10" id="KW-0472">Membrane</keyword>
<dbReference type="AlphaFoldDB" id="A0A316VGL0"/>
<evidence type="ECO:0000313" key="11">
    <source>
        <dbReference type="EMBL" id="PWN36769.1"/>
    </source>
</evidence>
<dbReference type="PANTHER" id="PTHR11157:SF169">
    <property type="entry name" value="ELONGATION OF FATTY ACIDS PROTEIN"/>
    <property type="match status" value="1"/>
</dbReference>
<keyword evidence="2 10" id="KW-0444">Lipid biosynthesis</keyword>
<evidence type="ECO:0000256" key="2">
    <source>
        <dbReference type="ARBA" id="ARBA00022516"/>
    </source>
</evidence>
<comment type="catalytic activity">
    <reaction evidence="10">
        <text>an acyl-CoA + malonyl-CoA + H(+) = a 3-oxoacyl-CoA + CO2 + CoA</text>
        <dbReference type="Rhea" id="RHEA:50252"/>
        <dbReference type="ChEBI" id="CHEBI:15378"/>
        <dbReference type="ChEBI" id="CHEBI:16526"/>
        <dbReference type="ChEBI" id="CHEBI:57287"/>
        <dbReference type="ChEBI" id="CHEBI:57384"/>
        <dbReference type="ChEBI" id="CHEBI:58342"/>
        <dbReference type="ChEBI" id="CHEBI:90726"/>
    </reaction>
    <physiologicalReaction direction="left-to-right" evidence="10">
        <dbReference type="Rhea" id="RHEA:50253"/>
    </physiologicalReaction>
</comment>
<evidence type="ECO:0000256" key="10">
    <source>
        <dbReference type="RuleBase" id="RU361115"/>
    </source>
</evidence>
<evidence type="ECO:0000256" key="6">
    <source>
        <dbReference type="ARBA" id="ARBA00022989"/>
    </source>
</evidence>
<dbReference type="GO" id="GO:0009922">
    <property type="term" value="F:fatty acid elongase activity"/>
    <property type="evidence" value="ECO:0007669"/>
    <property type="project" value="InterPro"/>
</dbReference>
<comment type="similarity">
    <text evidence="10">Belongs to the ELO family.</text>
</comment>
<accession>A0A316VGL0</accession>
<evidence type="ECO:0000256" key="3">
    <source>
        <dbReference type="ARBA" id="ARBA00022679"/>
    </source>
</evidence>
<keyword evidence="6 10" id="KW-1133">Transmembrane helix</keyword>
<evidence type="ECO:0000256" key="1">
    <source>
        <dbReference type="ARBA" id="ARBA00004141"/>
    </source>
</evidence>
<dbReference type="GO" id="GO:0019367">
    <property type="term" value="P:fatty acid elongation, saturated fatty acid"/>
    <property type="evidence" value="ECO:0007669"/>
    <property type="project" value="TreeGrafter"/>
</dbReference>
<evidence type="ECO:0000256" key="8">
    <source>
        <dbReference type="ARBA" id="ARBA00023136"/>
    </source>
</evidence>
<keyword evidence="5 10" id="KW-0276">Fatty acid metabolism</keyword>
<keyword evidence="3 10" id="KW-0808">Transferase</keyword>
<feature type="transmembrane region" description="Helical" evidence="10">
    <location>
        <begin position="327"/>
        <end position="345"/>
    </location>
</feature>
<feature type="transmembrane region" description="Helical" evidence="10">
    <location>
        <begin position="228"/>
        <end position="249"/>
    </location>
</feature>
<dbReference type="GO" id="GO:0030148">
    <property type="term" value="P:sphingolipid biosynthetic process"/>
    <property type="evidence" value="ECO:0007669"/>
    <property type="project" value="TreeGrafter"/>
</dbReference>
<dbReference type="GeneID" id="37021803"/>
<name>A0A316VGL0_9BASI</name>
<dbReference type="EMBL" id="KZ819602">
    <property type="protein sequence ID" value="PWN36769.1"/>
    <property type="molecule type" value="Genomic_DNA"/>
</dbReference>
<dbReference type="GO" id="GO:0005789">
    <property type="term" value="C:endoplasmic reticulum membrane"/>
    <property type="evidence" value="ECO:0007669"/>
    <property type="project" value="TreeGrafter"/>
</dbReference>
<dbReference type="GO" id="GO:0034626">
    <property type="term" value="P:fatty acid elongation, polyunsaturated fatty acid"/>
    <property type="evidence" value="ECO:0007669"/>
    <property type="project" value="TreeGrafter"/>
</dbReference>
<dbReference type="PANTHER" id="PTHR11157">
    <property type="entry name" value="FATTY ACID ACYL TRANSFERASE-RELATED"/>
    <property type="match status" value="1"/>
</dbReference>
<dbReference type="RefSeq" id="XP_025357071.1">
    <property type="nucleotide sequence ID" value="XM_025500022.1"/>
</dbReference>
<dbReference type="GO" id="GO:0042761">
    <property type="term" value="P:very long-chain fatty acid biosynthetic process"/>
    <property type="evidence" value="ECO:0007669"/>
    <property type="project" value="TreeGrafter"/>
</dbReference>
<sequence length="373" mass="41378">MTYPLDKVGTKVSNLLHYQPYPAYPFKDTVLAHVFPKTFFDWSLQLAVPVTFALLYYTIAHSANHFQSGFDHTKGDSFKAKVLRAVVILHNAGLCLYSFFTFFMSAPVALDLFAQGWRAAGHEGLKLALCSIPATNSLIGRWSYIFYLSKYYEVMDSIILYLKGKKIGNLQSYHHAGALFSMWIAYRLQAQAVWVFVVFNSGVHTFMYAYYFCAALKLPFPKTLKRNLTTLQILQIASGTLLVNLYYFLKLDPVYVYGQLLGSATAQSGFSKALFGSSKSALTASAAGQSLMQLSTYAQARATFPASQRDSCIETTGSAVAILGNTLYMGPLLVLFANFFISSYFKQQQQSKANGFAKGKQQNGNGKAVNGKH</sequence>
<evidence type="ECO:0000313" key="12">
    <source>
        <dbReference type="Proteomes" id="UP000245771"/>
    </source>
</evidence>
<dbReference type="GO" id="GO:0034625">
    <property type="term" value="P:fatty acid elongation, monounsaturated fatty acid"/>
    <property type="evidence" value="ECO:0007669"/>
    <property type="project" value="TreeGrafter"/>
</dbReference>
<comment type="subcellular location">
    <subcellularLocation>
        <location evidence="1">Membrane</location>
        <topology evidence="1">Multi-pass membrane protein</topology>
    </subcellularLocation>
</comment>
<dbReference type="InterPro" id="IPR002076">
    <property type="entry name" value="ELO_fam"/>
</dbReference>
<proteinExistence type="inferred from homology"/>
<dbReference type="Proteomes" id="UP000245771">
    <property type="component" value="Unassembled WGS sequence"/>
</dbReference>
<dbReference type="OrthoDB" id="10259681at2759"/>
<feature type="transmembrane region" description="Helical" evidence="10">
    <location>
        <begin position="82"/>
        <end position="104"/>
    </location>
</feature>
<keyword evidence="12" id="KW-1185">Reference proteome</keyword>
<evidence type="ECO:0000256" key="7">
    <source>
        <dbReference type="ARBA" id="ARBA00023098"/>
    </source>
</evidence>
<dbReference type="STRING" id="1280837.A0A316VGL0"/>
<protein>
    <recommendedName>
        <fullName evidence="10">Elongation of fatty acids protein</fullName>
        <ecNumber evidence="10">2.3.1.-</ecNumber>
    </recommendedName>
</protein>
<gene>
    <name evidence="11" type="ORF">FA14DRAFT_166349</name>
</gene>
<feature type="transmembrane region" description="Helical" evidence="10">
    <location>
        <begin position="42"/>
        <end position="61"/>
    </location>
</feature>
<dbReference type="Pfam" id="PF01151">
    <property type="entry name" value="ELO"/>
    <property type="match status" value="1"/>
</dbReference>
<evidence type="ECO:0000256" key="4">
    <source>
        <dbReference type="ARBA" id="ARBA00022692"/>
    </source>
</evidence>
<keyword evidence="4 10" id="KW-0812">Transmembrane</keyword>
<dbReference type="InParanoid" id="A0A316VGL0"/>
<keyword evidence="9 10" id="KW-0275">Fatty acid biosynthesis</keyword>
<organism evidence="11 12">
    <name type="scientific">Meira miltonrushii</name>
    <dbReference type="NCBI Taxonomy" id="1280837"/>
    <lineage>
        <taxon>Eukaryota</taxon>
        <taxon>Fungi</taxon>
        <taxon>Dikarya</taxon>
        <taxon>Basidiomycota</taxon>
        <taxon>Ustilaginomycotina</taxon>
        <taxon>Exobasidiomycetes</taxon>
        <taxon>Exobasidiales</taxon>
        <taxon>Brachybasidiaceae</taxon>
        <taxon>Meira</taxon>
    </lineage>
</organism>
<feature type="transmembrane region" description="Helical" evidence="10">
    <location>
        <begin position="192"/>
        <end position="216"/>
    </location>
</feature>
<keyword evidence="7 10" id="KW-0443">Lipid metabolism</keyword>
<reference evidence="11 12" key="1">
    <citation type="journal article" date="2018" name="Mol. Biol. Evol.">
        <title>Broad Genomic Sampling Reveals a Smut Pathogenic Ancestry of the Fungal Clade Ustilaginomycotina.</title>
        <authorList>
            <person name="Kijpornyongpan T."/>
            <person name="Mondo S.J."/>
            <person name="Barry K."/>
            <person name="Sandor L."/>
            <person name="Lee J."/>
            <person name="Lipzen A."/>
            <person name="Pangilinan J."/>
            <person name="LaButti K."/>
            <person name="Hainaut M."/>
            <person name="Henrissat B."/>
            <person name="Grigoriev I.V."/>
            <person name="Spatafora J.W."/>
            <person name="Aime M.C."/>
        </authorList>
    </citation>
    <scope>NUCLEOTIDE SEQUENCE [LARGE SCALE GENOMIC DNA]</scope>
    <source>
        <strain evidence="11 12">MCA 3882</strain>
    </source>
</reference>